<dbReference type="AlphaFoldDB" id="A0A8S9ZE04"/>
<dbReference type="EMBL" id="JABEBT010000137">
    <property type="protein sequence ID" value="KAF7629916.1"/>
    <property type="molecule type" value="Genomic_DNA"/>
</dbReference>
<sequence length="102" mass="11804">MDNRQKNEGITVERKLDIILLPDSINNNIDKIYIEHMYDSVRVAAVKYLGFTFTEFALGKDIRLKLHFQQTIKSGENCKEEAAKVIVIFLHNPNIVNEINKN</sequence>
<evidence type="ECO:0000313" key="1">
    <source>
        <dbReference type="EMBL" id="KAF7629916.1"/>
    </source>
</evidence>
<accession>A0A8S9ZE04</accession>
<dbReference type="OrthoDB" id="6132182at2759"/>
<evidence type="ECO:0000313" key="2">
    <source>
        <dbReference type="Proteomes" id="UP000605970"/>
    </source>
</evidence>
<name>A0A8S9ZE04_9BILA</name>
<comment type="caution">
    <text evidence="1">The sequence shown here is derived from an EMBL/GenBank/DDBJ whole genome shotgun (WGS) entry which is preliminary data.</text>
</comment>
<organism evidence="1 2">
    <name type="scientific">Meloidogyne graminicola</name>
    <dbReference type="NCBI Taxonomy" id="189291"/>
    <lineage>
        <taxon>Eukaryota</taxon>
        <taxon>Metazoa</taxon>
        <taxon>Ecdysozoa</taxon>
        <taxon>Nematoda</taxon>
        <taxon>Chromadorea</taxon>
        <taxon>Rhabditida</taxon>
        <taxon>Tylenchina</taxon>
        <taxon>Tylenchomorpha</taxon>
        <taxon>Tylenchoidea</taxon>
        <taxon>Meloidogynidae</taxon>
        <taxon>Meloidogyninae</taxon>
        <taxon>Meloidogyne</taxon>
    </lineage>
</organism>
<protein>
    <submittedName>
        <fullName evidence="1">Uncharacterized protein</fullName>
    </submittedName>
</protein>
<keyword evidence="2" id="KW-1185">Reference proteome</keyword>
<reference evidence="1" key="1">
    <citation type="journal article" date="2020" name="Ecol. Evol.">
        <title>Genome structure and content of the rice root-knot nematode (Meloidogyne graminicola).</title>
        <authorList>
            <person name="Phan N.T."/>
            <person name="Danchin E.G.J."/>
            <person name="Klopp C."/>
            <person name="Perfus-Barbeoch L."/>
            <person name="Kozlowski D.K."/>
            <person name="Koutsovoulos G.D."/>
            <person name="Lopez-Roques C."/>
            <person name="Bouchez O."/>
            <person name="Zahm M."/>
            <person name="Besnard G."/>
            <person name="Bellafiore S."/>
        </authorList>
    </citation>
    <scope>NUCLEOTIDE SEQUENCE</scope>
    <source>
        <strain evidence="1">VN-18</strain>
    </source>
</reference>
<gene>
    <name evidence="1" type="ORF">Mgra_00009105</name>
</gene>
<dbReference type="Proteomes" id="UP000605970">
    <property type="component" value="Unassembled WGS sequence"/>
</dbReference>
<proteinExistence type="predicted"/>